<dbReference type="CDD" id="cd00167">
    <property type="entry name" value="SANT"/>
    <property type="match status" value="1"/>
</dbReference>
<accession>A0A6A5M240</accession>
<sequence>MVQKRPFDVQEMLEGSFKHPKHVGPSGQLVSFSESAFPEPACPIPKTPVELPRGAEDIEKSFPDGILVPSWATINNGEDVQLEPPVHLPFVPEYFSPERPMKTMVRYVDIYSILLDNPPHKLIPVGDNHQADIPAWDSSATSRPKASDAVQDEGEERLTGTCIIPMPQMELSVFDDGVGKGRTDCSCEDKGSIRCVRQHIMEAREKLLKTFGHEKLTNLGLSDMGEQVAAKWSAEEEQLFCEVVFNNPATLGRNFWNYLSIVFPLKTKREIVSYYFNVFMLRRRAEQNRNTFLNIDSDDDEWQDDDGNEISTQEEDEDSIAESPVYEGDACLVNCHENDLEDNNDYASDETCVVNETVDFTDRSVDDDSKYEPAANPHSIGSPSLIQPHDQPVWQVRFNEDVQNALCKSSDMGVASQEIQVKTENSDHWRGNYNGVCKEPCDEKVWGSGSVLL</sequence>
<dbReference type="AlphaFoldDB" id="A0A6A5M240"/>
<name>A0A6A5M240_LUPAL</name>
<comment type="caution">
    <text evidence="2">The sequence shown here is derived from an EMBL/GenBank/DDBJ whole genome shotgun (WGS) entry which is preliminary data.</text>
</comment>
<dbReference type="SMART" id="SM01189">
    <property type="entry name" value="ELM2"/>
    <property type="match status" value="1"/>
</dbReference>
<feature type="region of interest" description="Disordered" evidence="1">
    <location>
        <begin position="364"/>
        <end position="386"/>
    </location>
</feature>
<gene>
    <name evidence="2" type="ORF">Lalb_Chr12g0197071</name>
</gene>
<feature type="region of interest" description="Disordered" evidence="1">
    <location>
        <begin position="135"/>
        <end position="154"/>
    </location>
</feature>
<dbReference type="OrthoDB" id="1908944at2759"/>
<dbReference type="PANTHER" id="PTHR46872">
    <property type="entry name" value="DNA BINDING PROTEIN"/>
    <property type="match status" value="1"/>
</dbReference>
<dbReference type="InterPro" id="IPR001005">
    <property type="entry name" value="SANT/Myb"/>
</dbReference>
<dbReference type="PANTHER" id="PTHR46872:SF10">
    <property type="entry name" value="MYB-LIKE DOMAIN-CONTAINING PROTEIN"/>
    <property type="match status" value="1"/>
</dbReference>
<feature type="compositionally biased region" description="Acidic residues" evidence="1">
    <location>
        <begin position="296"/>
        <end position="320"/>
    </location>
</feature>
<dbReference type="Proteomes" id="UP000447434">
    <property type="component" value="Chromosome 12"/>
</dbReference>
<keyword evidence="3" id="KW-1185">Reference proteome</keyword>
<protein>
    <submittedName>
        <fullName evidence="2">Putative ELM2 domain-containing protein</fullName>
    </submittedName>
</protein>
<feature type="region of interest" description="Disordered" evidence="1">
    <location>
        <begin position="295"/>
        <end position="321"/>
    </location>
</feature>
<organism evidence="2 3">
    <name type="scientific">Lupinus albus</name>
    <name type="common">White lupine</name>
    <name type="synonym">Lupinus termis</name>
    <dbReference type="NCBI Taxonomy" id="3870"/>
    <lineage>
        <taxon>Eukaryota</taxon>
        <taxon>Viridiplantae</taxon>
        <taxon>Streptophyta</taxon>
        <taxon>Embryophyta</taxon>
        <taxon>Tracheophyta</taxon>
        <taxon>Spermatophyta</taxon>
        <taxon>Magnoliopsida</taxon>
        <taxon>eudicotyledons</taxon>
        <taxon>Gunneridae</taxon>
        <taxon>Pentapetalae</taxon>
        <taxon>rosids</taxon>
        <taxon>fabids</taxon>
        <taxon>Fabales</taxon>
        <taxon>Fabaceae</taxon>
        <taxon>Papilionoideae</taxon>
        <taxon>50 kb inversion clade</taxon>
        <taxon>genistoids sensu lato</taxon>
        <taxon>core genistoids</taxon>
        <taxon>Genisteae</taxon>
        <taxon>Lupinus</taxon>
    </lineage>
</organism>
<evidence type="ECO:0000256" key="1">
    <source>
        <dbReference type="SAM" id="MobiDB-lite"/>
    </source>
</evidence>
<dbReference type="EMBL" id="WOCE01000012">
    <property type="protein sequence ID" value="KAE9602204.1"/>
    <property type="molecule type" value="Genomic_DNA"/>
</dbReference>
<reference evidence="3" key="1">
    <citation type="journal article" date="2020" name="Nat. Commun.">
        <title>Genome sequence of the cluster root forming white lupin.</title>
        <authorList>
            <person name="Hufnagel B."/>
            <person name="Marques A."/>
            <person name="Soriano A."/>
            <person name="Marques L."/>
            <person name="Divol F."/>
            <person name="Doumas P."/>
            <person name="Sallet E."/>
            <person name="Mancinotti D."/>
            <person name="Carrere S."/>
            <person name="Marande W."/>
            <person name="Arribat S."/>
            <person name="Keller J."/>
            <person name="Huneau C."/>
            <person name="Blein T."/>
            <person name="Aime D."/>
            <person name="Laguerre M."/>
            <person name="Taylor J."/>
            <person name="Schubert V."/>
            <person name="Nelson M."/>
            <person name="Geu-Flores F."/>
            <person name="Crespi M."/>
            <person name="Gallardo-Guerrero K."/>
            <person name="Delaux P.-M."/>
            <person name="Salse J."/>
            <person name="Berges H."/>
            <person name="Guyot R."/>
            <person name="Gouzy J."/>
            <person name="Peret B."/>
        </authorList>
    </citation>
    <scope>NUCLEOTIDE SEQUENCE [LARGE SCALE GENOMIC DNA]</scope>
    <source>
        <strain evidence="3">cv. Amiga</strain>
    </source>
</reference>
<dbReference type="InterPro" id="IPR000949">
    <property type="entry name" value="ELM2_dom"/>
</dbReference>
<evidence type="ECO:0000313" key="2">
    <source>
        <dbReference type="EMBL" id="KAE9602204.1"/>
    </source>
</evidence>
<proteinExistence type="predicted"/>
<evidence type="ECO:0000313" key="3">
    <source>
        <dbReference type="Proteomes" id="UP000447434"/>
    </source>
</evidence>